<organism evidence="3 4">
    <name type="scientific">Kineosporia mesophila</name>
    <dbReference type="NCBI Taxonomy" id="566012"/>
    <lineage>
        <taxon>Bacteria</taxon>
        <taxon>Bacillati</taxon>
        <taxon>Actinomycetota</taxon>
        <taxon>Actinomycetes</taxon>
        <taxon>Kineosporiales</taxon>
        <taxon>Kineosporiaceae</taxon>
        <taxon>Kineosporia</taxon>
    </lineage>
</organism>
<feature type="region of interest" description="Disordered" evidence="1">
    <location>
        <begin position="294"/>
        <end position="475"/>
    </location>
</feature>
<name>A0ABP7AEG7_9ACTN</name>
<dbReference type="CDD" id="cd00085">
    <property type="entry name" value="HNHc"/>
    <property type="match status" value="1"/>
</dbReference>
<gene>
    <name evidence="3" type="ORF">GCM10022223_55220</name>
</gene>
<feature type="compositionally biased region" description="Basic and acidic residues" evidence="1">
    <location>
        <begin position="397"/>
        <end position="406"/>
    </location>
</feature>
<protein>
    <recommendedName>
        <fullName evidence="2">HNH nuclease domain-containing protein</fullName>
    </recommendedName>
</protein>
<proteinExistence type="predicted"/>
<feature type="compositionally biased region" description="Polar residues" evidence="1">
    <location>
        <begin position="381"/>
        <end position="396"/>
    </location>
</feature>
<comment type="caution">
    <text evidence="3">The sequence shown here is derived from an EMBL/GenBank/DDBJ whole genome shotgun (WGS) entry which is preliminary data.</text>
</comment>
<evidence type="ECO:0000313" key="4">
    <source>
        <dbReference type="Proteomes" id="UP001501074"/>
    </source>
</evidence>
<dbReference type="InterPro" id="IPR003870">
    <property type="entry name" value="DUF222"/>
</dbReference>
<dbReference type="EMBL" id="BAAAZO010000011">
    <property type="protein sequence ID" value="GAA3630453.1"/>
    <property type="molecule type" value="Genomic_DNA"/>
</dbReference>
<dbReference type="InterPro" id="IPR003615">
    <property type="entry name" value="HNH_nuc"/>
</dbReference>
<feature type="compositionally biased region" description="Polar residues" evidence="1">
    <location>
        <begin position="328"/>
        <end position="355"/>
    </location>
</feature>
<feature type="compositionally biased region" description="Polar residues" evidence="1">
    <location>
        <begin position="449"/>
        <end position="475"/>
    </location>
</feature>
<evidence type="ECO:0000313" key="3">
    <source>
        <dbReference type="EMBL" id="GAA3630453.1"/>
    </source>
</evidence>
<evidence type="ECO:0000259" key="2">
    <source>
        <dbReference type="SMART" id="SM00507"/>
    </source>
</evidence>
<evidence type="ECO:0000256" key="1">
    <source>
        <dbReference type="SAM" id="MobiDB-lite"/>
    </source>
</evidence>
<dbReference type="SMART" id="SM00507">
    <property type="entry name" value="HNHc"/>
    <property type="match status" value="1"/>
</dbReference>
<dbReference type="Gene3D" id="1.10.30.50">
    <property type="match status" value="1"/>
</dbReference>
<reference evidence="4" key="1">
    <citation type="journal article" date="2019" name="Int. J. Syst. Evol. Microbiol.">
        <title>The Global Catalogue of Microorganisms (GCM) 10K type strain sequencing project: providing services to taxonomists for standard genome sequencing and annotation.</title>
        <authorList>
            <consortium name="The Broad Institute Genomics Platform"/>
            <consortium name="The Broad Institute Genome Sequencing Center for Infectious Disease"/>
            <person name="Wu L."/>
            <person name="Ma J."/>
        </authorList>
    </citation>
    <scope>NUCLEOTIDE SEQUENCE [LARGE SCALE GENOMIC DNA]</scope>
    <source>
        <strain evidence="4">JCM 16902</strain>
    </source>
</reference>
<feature type="region of interest" description="Disordered" evidence="1">
    <location>
        <begin position="689"/>
        <end position="710"/>
    </location>
</feature>
<feature type="compositionally biased region" description="Polar residues" evidence="1">
    <location>
        <begin position="408"/>
        <end position="427"/>
    </location>
</feature>
<dbReference type="Proteomes" id="UP001501074">
    <property type="component" value="Unassembled WGS sequence"/>
</dbReference>
<dbReference type="Pfam" id="PF02720">
    <property type="entry name" value="DUF222"/>
    <property type="match status" value="1"/>
</dbReference>
<feature type="region of interest" description="Disordered" evidence="1">
    <location>
        <begin position="661"/>
        <end position="680"/>
    </location>
</feature>
<feature type="compositionally biased region" description="Low complexity" evidence="1">
    <location>
        <begin position="356"/>
        <end position="379"/>
    </location>
</feature>
<feature type="compositionally biased region" description="Basic and acidic residues" evidence="1">
    <location>
        <begin position="669"/>
        <end position="680"/>
    </location>
</feature>
<sequence>MDTCSNQECGGAVMGEALLSAWPEVDLRSLSALELHQAIKSSSWSTGSESVCLGSVAASERIKRNLDATQAECLHRAVILAARSTPSNTSYDALDGIELVGSEIALNLGLSNRDAMERVGDSIEICEDLPLILALVREGNLDWRAAVSVNTQMRIALQPGTPAWNAVQKALAARLAGKNQRQARDIAQQEIQKVDPEAARKRREARMKERCVYASPLPDGMGQLQATLSAEHVMLIHSVLDALADACRNYSRRAGTPDPRTHQERRADALIAIFHAIHHNHPLPFIPLPPDPTDTFSTFSGRVVPHDHPDAPIPSKQATPSGHGAPSGNATGSGTQASPTNRTFSGAPNSSGEANPSNGSARAGAPSSSGRAHSSGPTSRPDATNRSGATSTSGSTHEQDAQDRSGRANLSDNRSLSDATSAANHPHSSNDREPSDAQAMSDAPIPPHASTSSVPPTVSDGANPSDVSQSSDPATTDNLAVIGWWLPPSLPSQQGRKPHLVVTVSADTLRGANDLPGELKRFGAISADLAREIARQAGQVTVIPVNGTLGQHAHGPGDQAHCTETSPRYKPRQTVIDKVLGRFQQCVHPGCGRDAAQCDVDHATPFAQGGKSCPCNLVPLCRFHHRLKTHAAWTLRLTRPDEPYPEGTIEWRSRLGQQHIEIPEPLPGEPDRATRDRLRQEDWEMELMRVDPRVRPASEVQEKDPGEPPF</sequence>
<feature type="domain" description="HNH nuclease" evidence="2">
    <location>
        <begin position="570"/>
        <end position="626"/>
    </location>
</feature>
<accession>A0ABP7AEG7</accession>
<keyword evidence="4" id="KW-1185">Reference proteome</keyword>